<accession>A0A135YLM0</accession>
<evidence type="ECO:0000256" key="1">
    <source>
        <dbReference type="ARBA" id="ARBA00022729"/>
    </source>
</evidence>
<reference evidence="3 4" key="1">
    <citation type="submission" date="2016-02" db="EMBL/GenBank/DDBJ databases">
        <authorList>
            <person name="Wen L."/>
            <person name="He K."/>
            <person name="Yang H."/>
        </authorList>
    </citation>
    <scope>NUCLEOTIDE SEQUENCE [LARGE SCALE GENOMIC DNA]</scope>
    <source>
        <strain evidence="3 4">MJR8628A</strain>
    </source>
</reference>
<dbReference type="Pfam" id="PF08984">
    <property type="entry name" value="DUF1858"/>
    <property type="match status" value="1"/>
</dbReference>
<protein>
    <recommendedName>
        <fullName evidence="2">DUF1858 domain-containing protein</fullName>
    </recommendedName>
</protein>
<evidence type="ECO:0000259" key="2">
    <source>
        <dbReference type="Pfam" id="PF08984"/>
    </source>
</evidence>
<dbReference type="PANTHER" id="PTHR30006">
    <property type="entry name" value="THIAMINE-BINDING PERIPLASMIC PROTEIN-RELATED"/>
    <property type="match status" value="1"/>
</dbReference>
<dbReference type="PATRIC" id="fig|1261.5.peg.1892"/>
<evidence type="ECO:0000313" key="3">
    <source>
        <dbReference type="EMBL" id="KXI10295.1"/>
    </source>
</evidence>
<dbReference type="GO" id="GO:0030288">
    <property type="term" value="C:outer membrane-bounded periplasmic space"/>
    <property type="evidence" value="ECO:0007669"/>
    <property type="project" value="TreeGrafter"/>
</dbReference>
<dbReference type="EMBL" id="LSQZ01000099">
    <property type="protein sequence ID" value="KXI10295.1"/>
    <property type="molecule type" value="Genomic_DNA"/>
</dbReference>
<dbReference type="InterPro" id="IPR038062">
    <property type="entry name" value="ScdA-like_N_sf"/>
</dbReference>
<dbReference type="SUPFAM" id="SSF53850">
    <property type="entry name" value="Periplasmic binding protein-like II"/>
    <property type="match status" value="1"/>
</dbReference>
<dbReference type="SUPFAM" id="SSF140683">
    <property type="entry name" value="SP0561-like"/>
    <property type="match status" value="1"/>
</dbReference>
<proteinExistence type="predicted"/>
<dbReference type="AlphaFoldDB" id="A0A135YLM0"/>
<dbReference type="Proteomes" id="UP000070326">
    <property type="component" value="Unassembled WGS sequence"/>
</dbReference>
<evidence type="ECO:0000313" key="4">
    <source>
        <dbReference type="Proteomes" id="UP000070326"/>
    </source>
</evidence>
<organism evidence="3 4">
    <name type="scientific">Peptostreptococcus anaerobius</name>
    <dbReference type="NCBI Taxonomy" id="1261"/>
    <lineage>
        <taxon>Bacteria</taxon>
        <taxon>Bacillati</taxon>
        <taxon>Bacillota</taxon>
        <taxon>Clostridia</taxon>
        <taxon>Peptostreptococcales</taxon>
        <taxon>Peptostreptococcaceae</taxon>
        <taxon>Peptostreptococcus</taxon>
    </lineage>
</organism>
<dbReference type="Gene3D" id="3.40.190.10">
    <property type="entry name" value="Periplasmic binding protein-like II"/>
    <property type="match status" value="2"/>
</dbReference>
<dbReference type="Gene3D" id="1.10.3910.10">
    <property type="entry name" value="SP0561-like"/>
    <property type="match status" value="1"/>
</dbReference>
<feature type="domain" description="DUF1858" evidence="2">
    <location>
        <begin position="8"/>
        <end position="62"/>
    </location>
</feature>
<sequence length="413" mass="46844">MNKYFSVNDKVYDIVEKNPKALEFLVNNGFDQFKDPKSLEMMGKKVSLSMALKLKKMNVDLFEERLLAFLDSDLSSIDTTLVDSARTINLVKKRADINIEGVLPCPIRIPLLEGFQSWLKENKDSFDYTIGYELQSANLGLDWIKDQVKTGDVDQIPDVLMSAGFDLFFDKTLMGQFMDDDVFEAATDEFNKDFANEYIDLRDPKKKYLITGVVPAVFLVNKDQLNGRPIPRTWADILSPEFEDSVAVPMGDLDLFNALVVSIYKDYGMEGISNLARSYMKNLHPAEMVKAKSKSKASQPAVSIIPYFFTQMIQGDKQIAVWPEDGAVISPIFMMSKKKNKERVQPVVDFFMSPEVGRVFSANGKFPSTNKDVDNGLGKDQKFKWVGWDFIHSTDIGSLLVDLEKKFNDEILK</sequence>
<dbReference type="RefSeq" id="WP_061102056.1">
    <property type="nucleotide sequence ID" value="NZ_CAXUJS010000008.1"/>
</dbReference>
<gene>
    <name evidence="3" type="ORF">HMPREF3195_01881</name>
</gene>
<comment type="caution">
    <text evidence="3">The sequence shown here is derived from an EMBL/GenBank/DDBJ whole genome shotgun (WGS) entry which is preliminary data.</text>
</comment>
<keyword evidence="1" id="KW-0732">Signal</keyword>
<dbReference type="Pfam" id="PF13343">
    <property type="entry name" value="SBP_bac_6"/>
    <property type="match status" value="1"/>
</dbReference>
<dbReference type="STRING" id="1261.HMPREF3195_01881"/>
<name>A0A135YLM0_9FIRM</name>
<dbReference type="PANTHER" id="PTHR30006:SF2">
    <property type="entry name" value="ABC TRANSPORTER SUBSTRATE-BINDING PROTEIN"/>
    <property type="match status" value="1"/>
</dbReference>
<dbReference type="InterPro" id="IPR015077">
    <property type="entry name" value="DUF1858"/>
</dbReference>
<dbReference type="eggNOG" id="COG1840">
    <property type="taxonomic scope" value="Bacteria"/>
</dbReference>
<dbReference type="GO" id="GO:0030975">
    <property type="term" value="F:thiamine binding"/>
    <property type="evidence" value="ECO:0007669"/>
    <property type="project" value="TreeGrafter"/>
</dbReference>
<dbReference type="GO" id="GO:0030976">
    <property type="term" value="F:thiamine pyrophosphate binding"/>
    <property type="evidence" value="ECO:0007669"/>
    <property type="project" value="TreeGrafter"/>
</dbReference>
<dbReference type="GO" id="GO:0015888">
    <property type="term" value="P:thiamine transport"/>
    <property type="evidence" value="ECO:0007669"/>
    <property type="project" value="TreeGrafter"/>
</dbReference>